<reference evidence="3 4" key="2">
    <citation type="submission" date="2018-06" db="EMBL/GenBank/DDBJ databases">
        <title>Marinobactersediminissp. nov, a moderately halophilic bacterium isolated from marine solar saltern.</title>
        <authorList>
            <person name="Zhang Y."/>
        </authorList>
    </citation>
    <scope>NUCLEOTIDE SEQUENCE [LARGE SCALE GENOMIC DNA]</scope>
    <source>
        <strain evidence="3 4">F01</strain>
    </source>
</reference>
<gene>
    <name evidence="3" type="ORF">DIT71_10140</name>
</gene>
<evidence type="ECO:0000313" key="4">
    <source>
        <dbReference type="Proteomes" id="UP000253987"/>
    </source>
</evidence>
<organism evidence="3 4">
    <name type="scientific">Marinobacter vulgaris</name>
    <dbReference type="NCBI Taxonomy" id="1928331"/>
    <lineage>
        <taxon>Bacteria</taxon>
        <taxon>Pseudomonadati</taxon>
        <taxon>Pseudomonadota</taxon>
        <taxon>Gammaproteobacteria</taxon>
        <taxon>Pseudomonadales</taxon>
        <taxon>Marinobacteraceae</taxon>
        <taxon>Marinobacter</taxon>
    </lineage>
</organism>
<keyword evidence="2" id="KW-0472">Membrane</keyword>
<dbReference type="Proteomes" id="UP000253987">
    <property type="component" value="Unassembled WGS sequence"/>
</dbReference>
<feature type="transmembrane region" description="Helical" evidence="2">
    <location>
        <begin position="15"/>
        <end position="38"/>
    </location>
</feature>
<keyword evidence="2" id="KW-0812">Transmembrane</keyword>
<dbReference type="OrthoDB" id="5295180at2"/>
<dbReference type="InterPro" id="IPR008620">
    <property type="entry name" value="FixH"/>
</dbReference>
<dbReference type="RefSeq" id="WP_114613104.1">
    <property type="nucleotide sequence ID" value="NZ_QFWX01000004.1"/>
</dbReference>
<feature type="region of interest" description="Disordered" evidence="1">
    <location>
        <begin position="149"/>
        <end position="171"/>
    </location>
</feature>
<comment type="caution">
    <text evidence="3">The sequence shown here is derived from an EMBL/GenBank/DDBJ whole genome shotgun (WGS) entry which is preliminary data.</text>
</comment>
<keyword evidence="2" id="KW-1133">Transmembrane helix</keyword>
<protein>
    <submittedName>
        <fullName evidence="3">Nitrogen fixation protein FixH</fullName>
    </submittedName>
</protein>
<evidence type="ECO:0000313" key="3">
    <source>
        <dbReference type="EMBL" id="PXX90880.1"/>
    </source>
</evidence>
<dbReference type="Pfam" id="PF05751">
    <property type="entry name" value="FixH"/>
    <property type="match status" value="1"/>
</dbReference>
<name>A0A2V3ZKC5_9GAMM</name>
<proteinExistence type="predicted"/>
<evidence type="ECO:0000256" key="2">
    <source>
        <dbReference type="SAM" id="Phobius"/>
    </source>
</evidence>
<dbReference type="EMBL" id="QFWX01000004">
    <property type="protein sequence ID" value="PXX90880.1"/>
    <property type="molecule type" value="Genomic_DNA"/>
</dbReference>
<evidence type="ECO:0000256" key="1">
    <source>
        <dbReference type="SAM" id="MobiDB-lite"/>
    </source>
</evidence>
<accession>A0A2V3ZKC5</accession>
<reference evidence="4" key="1">
    <citation type="submission" date="2018-05" db="EMBL/GenBank/DDBJ databases">
        <authorList>
            <person name="Lu D."/>
        </authorList>
    </citation>
    <scope>NUCLEOTIDE SEQUENCE [LARGE SCALE GENOMIC DNA]</scope>
    <source>
        <strain evidence="4">F01</strain>
    </source>
</reference>
<dbReference type="AlphaFoldDB" id="A0A2V3ZKC5"/>
<keyword evidence="4" id="KW-1185">Reference proteome</keyword>
<sequence length="171" mass="19202">MTENTSVGPWYRQPWLLFLLIFPGAAIIWCTIAITVALNSQNSMVTDDYSKEGRGINMEIARDETAKDLGLSAEMAFNERQINLSVDTTSGRADYPYLILNLFHPTIAERDRTVQFRAIGEGQYVANLNQPIEGRWYFDLRGPDNDWRLKGESSLPSSRPLTLGAGAEDRG</sequence>